<dbReference type="Proteomes" id="UP000184600">
    <property type="component" value="Unassembled WGS sequence"/>
</dbReference>
<gene>
    <name evidence="1" type="ORF">VQ7734_04056</name>
</gene>
<reference evidence="2" key="1">
    <citation type="submission" date="2016-12" db="EMBL/GenBank/DDBJ databases">
        <authorList>
            <person name="Rodrigo-Torres L."/>
            <person name="Arahal R.D."/>
            <person name="Lucena T."/>
        </authorList>
    </citation>
    <scope>NUCLEOTIDE SEQUENCE [LARGE SCALE GENOMIC DNA]</scope>
</reference>
<evidence type="ECO:0000313" key="2">
    <source>
        <dbReference type="Proteomes" id="UP000184600"/>
    </source>
</evidence>
<evidence type="ECO:0000313" key="1">
    <source>
        <dbReference type="EMBL" id="SHO58285.1"/>
    </source>
</evidence>
<dbReference type="AlphaFoldDB" id="A0A1M7Z0E7"/>
<dbReference type="RefSeq" id="WP_159440370.1">
    <property type="nucleotide sequence ID" value="NZ_AP024898.1"/>
</dbReference>
<accession>A0A1M7Z0E7</accession>
<proteinExistence type="predicted"/>
<protein>
    <submittedName>
        <fullName evidence="1">Uncharacterized protein</fullName>
    </submittedName>
</protein>
<organism evidence="1 2">
    <name type="scientific">Vibrio quintilis</name>
    <dbReference type="NCBI Taxonomy" id="1117707"/>
    <lineage>
        <taxon>Bacteria</taxon>
        <taxon>Pseudomonadati</taxon>
        <taxon>Pseudomonadota</taxon>
        <taxon>Gammaproteobacteria</taxon>
        <taxon>Vibrionales</taxon>
        <taxon>Vibrionaceae</taxon>
        <taxon>Vibrio</taxon>
    </lineage>
</organism>
<dbReference type="STRING" id="1117707.VQ7734_04056"/>
<sequence>MTEDSQMLYPIEVAQDFKTMRQVRDRVAGFICLPKYYAVGKQNEPIYLK</sequence>
<dbReference type="EMBL" id="FRFG01000060">
    <property type="protein sequence ID" value="SHO58285.1"/>
    <property type="molecule type" value="Genomic_DNA"/>
</dbReference>
<keyword evidence="2" id="KW-1185">Reference proteome</keyword>
<name>A0A1M7Z0E7_9VIBR</name>